<accession>A0A0F8VRR6</accession>
<organism evidence="1">
    <name type="scientific">marine sediment metagenome</name>
    <dbReference type="NCBI Taxonomy" id="412755"/>
    <lineage>
        <taxon>unclassified sequences</taxon>
        <taxon>metagenomes</taxon>
        <taxon>ecological metagenomes</taxon>
    </lineage>
</organism>
<gene>
    <name evidence="1" type="ORF">LCGC14_3159540</name>
</gene>
<proteinExistence type="predicted"/>
<dbReference type="AlphaFoldDB" id="A0A0F8VRR6"/>
<comment type="caution">
    <text evidence="1">The sequence shown here is derived from an EMBL/GenBank/DDBJ whole genome shotgun (WGS) entry which is preliminary data.</text>
</comment>
<name>A0A0F8VRR6_9ZZZZ</name>
<evidence type="ECO:0000313" key="1">
    <source>
        <dbReference type="EMBL" id="KKK47007.1"/>
    </source>
</evidence>
<protein>
    <submittedName>
        <fullName evidence="1">Uncharacterized protein</fullName>
    </submittedName>
</protein>
<reference evidence="1" key="1">
    <citation type="journal article" date="2015" name="Nature">
        <title>Complex archaea that bridge the gap between prokaryotes and eukaryotes.</title>
        <authorList>
            <person name="Spang A."/>
            <person name="Saw J.H."/>
            <person name="Jorgensen S.L."/>
            <person name="Zaremba-Niedzwiedzka K."/>
            <person name="Martijn J."/>
            <person name="Lind A.E."/>
            <person name="van Eijk R."/>
            <person name="Schleper C."/>
            <person name="Guy L."/>
            <person name="Ettema T.J."/>
        </authorList>
    </citation>
    <scope>NUCLEOTIDE SEQUENCE</scope>
</reference>
<feature type="non-terminal residue" evidence="1">
    <location>
        <position position="1"/>
    </location>
</feature>
<sequence>GPSEEQQRAVLQPLAERLAEKVEGVIQG</sequence>
<dbReference type="EMBL" id="LAZR01069795">
    <property type="protein sequence ID" value="KKK47007.1"/>
    <property type="molecule type" value="Genomic_DNA"/>
</dbReference>